<keyword evidence="1" id="KW-0812">Transmembrane</keyword>
<evidence type="ECO:0000259" key="3">
    <source>
        <dbReference type="Pfam" id="PF18184"/>
    </source>
</evidence>
<organism evidence="4 5">
    <name type="scientific">Flavobacterium xinjiangense</name>
    <dbReference type="NCBI Taxonomy" id="178356"/>
    <lineage>
        <taxon>Bacteria</taxon>
        <taxon>Pseudomonadati</taxon>
        <taxon>Bacteroidota</taxon>
        <taxon>Flavobacteriia</taxon>
        <taxon>Flavobacteriales</taxon>
        <taxon>Flavobacteriaceae</taxon>
        <taxon>Flavobacterium</taxon>
    </lineage>
</organism>
<dbReference type="AlphaFoldDB" id="A0A1M7P756"/>
<feature type="transmembrane region" description="Helical" evidence="1">
    <location>
        <begin position="220"/>
        <end position="238"/>
    </location>
</feature>
<feature type="transmembrane region" description="Helical" evidence="1">
    <location>
        <begin position="55"/>
        <end position="75"/>
    </location>
</feature>
<dbReference type="InterPro" id="IPR041116">
    <property type="entry name" value="SLATT_3"/>
</dbReference>
<dbReference type="Proteomes" id="UP000184092">
    <property type="component" value="Unassembled WGS sequence"/>
</dbReference>
<feature type="domain" description="SMODS and SLOG-associating 2TM effector" evidence="3">
    <location>
        <begin position="11"/>
        <end position="164"/>
    </location>
</feature>
<evidence type="ECO:0000313" key="4">
    <source>
        <dbReference type="EMBL" id="SHN12496.1"/>
    </source>
</evidence>
<dbReference type="InterPro" id="IPR040884">
    <property type="entry name" value="SLATT_1"/>
</dbReference>
<dbReference type="RefSeq" id="WP_208609324.1">
    <property type="nucleotide sequence ID" value="NZ_FRCL01000014.1"/>
</dbReference>
<dbReference type="Pfam" id="PF18181">
    <property type="entry name" value="SLATT_1"/>
    <property type="match status" value="1"/>
</dbReference>
<feature type="transmembrane region" description="Helical" evidence="1">
    <location>
        <begin position="193"/>
        <end position="214"/>
    </location>
</feature>
<gene>
    <name evidence="4" type="ORF">SAMN05216269_11449</name>
</gene>
<feature type="transmembrane region" description="Helical" evidence="1">
    <location>
        <begin position="32"/>
        <end position="49"/>
    </location>
</feature>
<evidence type="ECO:0000259" key="2">
    <source>
        <dbReference type="Pfam" id="PF18181"/>
    </source>
</evidence>
<dbReference type="NCBIfam" id="NF033634">
    <property type="entry name" value="SLATT_1"/>
    <property type="match status" value="1"/>
</dbReference>
<evidence type="ECO:0008006" key="6">
    <source>
        <dbReference type="Google" id="ProtNLM"/>
    </source>
</evidence>
<name>A0A1M7P756_9FLAO</name>
<dbReference type="Pfam" id="PF18184">
    <property type="entry name" value="SLATT_3"/>
    <property type="match status" value="1"/>
</dbReference>
<evidence type="ECO:0000256" key="1">
    <source>
        <dbReference type="SAM" id="Phobius"/>
    </source>
</evidence>
<dbReference type="STRING" id="178356.SAMN05216269_11449"/>
<proteinExistence type="predicted"/>
<accession>A0A1M7P756</accession>
<dbReference type="NCBIfam" id="NF033610">
    <property type="entry name" value="SLATT_3"/>
    <property type="match status" value="1"/>
</dbReference>
<keyword evidence="1" id="KW-1133">Transmembrane helix</keyword>
<dbReference type="EMBL" id="FRCL01000014">
    <property type="protein sequence ID" value="SHN12496.1"/>
    <property type="molecule type" value="Genomic_DNA"/>
</dbReference>
<keyword evidence="5" id="KW-1185">Reference proteome</keyword>
<evidence type="ECO:0000313" key="5">
    <source>
        <dbReference type="Proteomes" id="UP000184092"/>
    </source>
</evidence>
<protein>
    <recommendedName>
        <fullName evidence="6">DUF4231 domain-containing protein</fullName>
    </recommendedName>
</protein>
<sequence length="242" mass="28214">MEIKINDQDLPGLYQSADSSSLKEQKKYFKGIAYYLILLIIAALFAFLSDSQEYPIFKIISTVLFLATLSITIWLKVSRPDDIWYNGRAVAESVKTRSWRWMMRTEPYFDCEKVEEMRKHFINDLKTILRQNESLIGKLGIEASIEDPITDKMVEVRKLSLQERFDLYRKERITNQALWYTSKAKFNKRKSSIWFWISVGLHIVAIILLLISIYQVHVKLPIAVIAVAASSVLTWVQAKKKQ</sequence>
<reference evidence="5" key="1">
    <citation type="submission" date="2016-11" db="EMBL/GenBank/DDBJ databases">
        <authorList>
            <person name="Varghese N."/>
            <person name="Submissions S."/>
        </authorList>
    </citation>
    <scope>NUCLEOTIDE SEQUENCE [LARGE SCALE GENOMIC DNA]</scope>
    <source>
        <strain evidence="5">CGMCC 1.2749</strain>
    </source>
</reference>
<feature type="domain" description="SMODS and SLOG-associating 2TM effector" evidence="2">
    <location>
        <begin position="168"/>
        <end position="241"/>
    </location>
</feature>
<keyword evidence="1" id="KW-0472">Membrane</keyword>